<evidence type="ECO:0000313" key="1">
    <source>
        <dbReference type="EMBL" id="HEN14601.1"/>
    </source>
</evidence>
<dbReference type="PANTHER" id="PTHR41291">
    <property type="entry name" value="DNA ALKYLATION REPAIR PROTEIN"/>
    <property type="match status" value="1"/>
</dbReference>
<dbReference type="InterPro" id="IPR014825">
    <property type="entry name" value="DNA_alkylation"/>
</dbReference>
<dbReference type="AlphaFoldDB" id="A0A7C2JZN2"/>
<proteinExistence type="predicted"/>
<dbReference type="PANTHER" id="PTHR41291:SF1">
    <property type="entry name" value="DNA ALKYLATION REPAIR PROTEIN"/>
    <property type="match status" value="1"/>
</dbReference>
<protein>
    <submittedName>
        <fullName evidence="1">DNA alkylation repair protein</fullName>
    </submittedName>
</protein>
<gene>
    <name evidence="1" type="ORF">ENQ76_03925</name>
</gene>
<dbReference type="SUPFAM" id="SSF48371">
    <property type="entry name" value="ARM repeat"/>
    <property type="match status" value="1"/>
</dbReference>
<dbReference type="Pfam" id="PF08713">
    <property type="entry name" value="DNA_alkylation"/>
    <property type="match status" value="1"/>
</dbReference>
<dbReference type="CDD" id="cd06561">
    <property type="entry name" value="AlkD_like"/>
    <property type="match status" value="1"/>
</dbReference>
<accession>A0A7C2JZN2</accession>
<dbReference type="EMBL" id="DSOK01000122">
    <property type="protein sequence ID" value="HEN14601.1"/>
    <property type="molecule type" value="Genomic_DNA"/>
</dbReference>
<organism evidence="1">
    <name type="scientific">Schlesneria paludicola</name>
    <dbReference type="NCBI Taxonomy" id="360056"/>
    <lineage>
        <taxon>Bacteria</taxon>
        <taxon>Pseudomonadati</taxon>
        <taxon>Planctomycetota</taxon>
        <taxon>Planctomycetia</taxon>
        <taxon>Planctomycetales</taxon>
        <taxon>Planctomycetaceae</taxon>
        <taxon>Schlesneria</taxon>
    </lineage>
</organism>
<dbReference type="InterPro" id="IPR016024">
    <property type="entry name" value="ARM-type_fold"/>
</dbReference>
<sequence length="239" mass="26023">MSALTASDVLAELASLGNESTKKMLMKNHGVREPCFGVKIGDMKPIQKRIKTDYQLALDLYATGNYDAMYLAGLIADDARMTKKDLQKWADQAYGGALPGCTVAWVAAGSPHGWELALKWIDSAKAHVAEAGWCTLSSQVALKPDAELDLPALRQLVDRVRKTIHQSPDRIRHAMNGFLISVGGYVPSLTALAIQTGEKIGPVTADLGDNQCQTPFAPDYIRKIEQRGTLGKKRKTVKC</sequence>
<reference evidence="1" key="1">
    <citation type="journal article" date="2020" name="mSystems">
        <title>Genome- and Community-Level Interaction Insights into Carbon Utilization and Element Cycling Functions of Hydrothermarchaeota in Hydrothermal Sediment.</title>
        <authorList>
            <person name="Zhou Z."/>
            <person name="Liu Y."/>
            <person name="Xu W."/>
            <person name="Pan J."/>
            <person name="Luo Z.H."/>
            <person name="Li M."/>
        </authorList>
    </citation>
    <scope>NUCLEOTIDE SEQUENCE [LARGE SCALE GENOMIC DNA]</scope>
    <source>
        <strain evidence="1">SpSt-339</strain>
    </source>
</reference>
<comment type="caution">
    <text evidence="1">The sequence shown here is derived from an EMBL/GenBank/DDBJ whole genome shotgun (WGS) entry which is preliminary data.</text>
</comment>
<name>A0A7C2JZN2_9PLAN</name>
<dbReference type="Gene3D" id="1.25.10.90">
    <property type="match status" value="1"/>
</dbReference>